<accession>A0ABS8EVW8</accession>
<evidence type="ECO:0000256" key="2">
    <source>
        <dbReference type="ARBA" id="ARBA00017703"/>
    </source>
</evidence>
<dbReference type="SUPFAM" id="SSF48019">
    <property type="entry name" value="post-AAA+ oligomerization domain-like"/>
    <property type="match status" value="1"/>
</dbReference>
<evidence type="ECO:0000256" key="6">
    <source>
        <dbReference type="ARBA" id="ARBA00022932"/>
    </source>
</evidence>
<dbReference type="PANTHER" id="PTHR34388">
    <property type="entry name" value="DNA POLYMERASE III SUBUNIT DELTA"/>
    <property type="match status" value="1"/>
</dbReference>
<dbReference type="InterPro" id="IPR027417">
    <property type="entry name" value="P-loop_NTPase"/>
</dbReference>
<keyword evidence="6" id="KW-0239">DNA-directed DNA polymerase</keyword>
<dbReference type="Gene3D" id="3.40.50.300">
    <property type="entry name" value="P-loop containing nucleotide triphosphate hydrolases"/>
    <property type="match status" value="1"/>
</dbReference>
<organism evidence="11 12">
    <name type="scientific">Hominisplanchenecus faecis</name>
    <dbReference type="NCBI Taxonomy" id="2885351"/>
    <lineage>
        <taxon>Bacteria</taxon>
        <taxon>Bacillati</taxon>
        <taxon>Bacillota</taxon>
        <taxon>Clostridia</taxon>
        <taxon>Lachnospirales</taxon>
        <taxon>Lachnospiraceae</taxon>
        <taxon>Hominisplanchenecus</taxon>
    </lineage>
</organism>
<dbReference type="Gene3D" id="1.20.272.10">
    <property type="match status" value="1"/>
</dbReference>
<comment type="caution">
    <text evidence="11">The sequence shown here is derived from an EMBL/GenBank/DDBJ whole genome shotgun (WGS) entry which is preliminary data.</text>
</comment>
<evidence type="ECO:0000256" key="1">
    <source>
        <dbReference type="ARBA" id="ARBA00012417"/>
    </source>
</evidence>
<feature type="domain" description="DNA polymerase III delta subunit-like C-terminal" evidence="10">
    <location>
        <begin position="203"/>
        <end position="323"/>
    </location>
</feature>
<dbReference type="SUPFAM" id="SSF52540">
    <property type="entry name" value="P-loop containing nucleoside triphosphate hydrolases"/>
    <property type="match status" value="1"/>
</dbReference>
<protein>
    <recommendedName>
        <fullName evidence="2">DNA polymerase III subunit delta</fullName>
        <ecNumber evidence="1">2.7.7.7</ecNumber>
    </recommendedName>
</protein>
<comment type="similarity">
    <text evidence="7">Belongs to the DNA polymerase HolA subunit family.</text>
</comment>
<keyword evidence="4 11" id="KW-0548">Nucleotidyltransferase</keyword>
<keyword evidence="3 11" id="KW-0808">Transferase</keyword>
<dbReference type="NCBIfam" id="TIGR01128">
    <property type="entry name" value="holA"/>
    <property type="match status" value="1"/>
</dbReference>
<dbReference type="PANTHER" id="PTHR34388:SF1">
    <property type="entry name" value="DNA POLYMERASE III SUBUNIT DELTA"/>
    <property type="match status" value="1"/>
</dbReference>
<reference evidence="11 12" key="1">
    <citation type="submission" date="2021-10" db="EMBL/GenBank/DDBJ databases">
        <title>Anaerobic single-cell dispensing facilitates the cultivation of human gut bacteria.</title>
        <authorList>
            <person name="Afrizal A."/>
        </authorList>
    </citation>
    <scope>NUCLEOTIDE SEQUENCE [LARGE SCALE GENOMIC DNA]</scope>
    <source>
        <strain evidence="11 12">CLA-AA-H246</strain>
    </source>
</reference>
<name>A0ABS8EVW8_9FIRM</name>
<keyword evidence="5" id="KW-0235">DNA replication</keyword>
<dbReference type="InterPro" id="IPR048466">
    <property type="entry name" value="DNA_pol3_delta-like_C"/>
</dbReference>
<dbReference type="EC" id="2.7.7.7" evidence="1"/>
<dbReference type="InterPro" id="IPR008921">
    <property type="entry name" value="DNA_pol3_clamp-load_cplx_C"/>
</dbReference>
<dbReference type="Pfam" id="PF06144">
    <property type="entry name" value="DNA_pol3_delta"/>
    <property type="match status" value="1"/>
</dbReference>
<evidence type="ECO:0000313" key="11">
    <source>
        <dbReference type="EMBL" id="MCC2149333.1"/>
    </source>
</evidence>
<evidence type="ECO:0000259" key="9">
    <source>
        <dbReference type="Pfam" id="PF06144"/>
    </source>
</evidence>
<evidence type="ECO:0000256" key="8">
    <source>
        <dbReference type="ARBA" id="ARBA00049244"/>
    </source>
</evidence>
<evidence type="ECO:0000256" key="3">
    <source>
        <dbReference type="ARBA" id="ARBA00022679"/>
    </source>
</evidence>
<dbReference type="InterPro" id="IPR010372">
    <property type="entry name" value="DNA_pol3_delta_N"/>
</dbReference>
<dbReference type="RefSeq" id="WP_147631643.1">
    <property type="nucleotide sequence ID" value="NZ_JAJEQE010000026.1"/>
</dbReference>
<feature type="domain" description="DNA polymerase III delta N-terminal" evidence="9">
    <location>
        <begin position="17"/>
        <end position="130"/>
    </location>
</feature>
<dbReference type="Proteomes" id="UP001299235">
    <property type="component" value="Unassembled WGS sequence"/>
</dbReference>
<comment type="catalytic activity">
    <reaction evidence="8">
        <text>DNA(n) + a 2'-deoxyribonucleoside 5'-triphosphate = DNA(n+1) + diphosphate</text>
        <dbReference type="Rhea" id="RHEA:22508"/>
        <dbReference type="Rhea" id="RHEA-COMP:17339"/>
        <dbReference type="Rhea" id="RHEA-COMP:17340"/>
        <dbReference type="ChEBI" id="CHEBI:33019"/>
        <dbReference type="ChEBI" id="CHEBI:61560"/>
        <dbReference type="ChEBI" id="CHEBI:173112"/>
        <dbReference type="EC" id="2.7.7.7"/>
    </reaction>
</comment>
<evidence type="ECO:0000259" key="10">
    <source>
        <dbReference type="Pfam" id="PF21694"/>
    </source>
</evidence>
<dbReference type="EMBL" id="JAJEQE010000026">
    <property type="protein sequence ID" value="MCC2149333.1"/>
    <property type="molecule type" value="Genomic_DNA"/>
</dbReference>
<evidence type="ECO:0000256" key="4">
    <source>
        <dbReference type="ARBA" id="ARBA00022695"/>
    </source>
</evidence>
<proteinExistence type="inferred from homology"/>
<evidence type="ECO:0000256" key="5">
    <source>
        <dbReference type="ARBA" id="ARBA00022705"/>
    </source>
</evidence>
<gene>
    <name evidence="11" type="primary">holA</name>
    <name evidence="11" type="ORF">LKD42_08705</name>
</gene>
<evidence type="ECO:0000313" key="12">
    <source>
        <dbReference type="Proteomes" id="UP001299235"/>
    </source>
</evidence>
<sequence length="325" mass="37459">MKSVVEDIKKGSFKPVYLFYGEEAYLKQQYKNRLKNAVLPEGDTINLSIYSGKGIDVKEMIAQADTMPFFAEHRLLLIEDSGFFKNANQQLAEYIPSIPEETIMLFVESEVDKRGKLYKAVSKKGSVVEFTAQNEQTLTRWILGILKTEGKMITSGAMKQFLEKTGTDMERIRQELEKLICYCMEKESITEEDVAVICSEQTENKIFDMINAMAEKKQKKAMELYYDLLALKEPPMRILYLITRQFNLLMQVKELSEEGYSAKTISERLKMAGFIVRNCLRQAEYFSLKTLKEALQDCVRMEEAVKTGRMNDVMSVELLLVKYSS</sequence>
<keyword evidence="12" id="KW-1185">Reference proteome</keyword>
<dbReference type="InterPro" id="IPR005790">
    <property type="entry name" value="DNA_polIII_delta"/>
</dbReference>
<dbReference type="Pfam" id="PF21694">
    <property type="entry name" value="DNA_pol3_delta_C"/>
    <property type="match status" value="1"/>
</dbReference>
<evidence type="ECO:0000256" key="7">
    <source>
        <dbReference type="ARBA" id="ARBA00034754"/>
    </source>
</evidence>
<dbReference type="GO" id="GO:0003887">
    <property type="term" value="F:DNA-directed DNA polymerase activity"/>
    <property type="evidence" value="ECO:0007669"/>
    <property type="project" value="UniProtKB-EC"/>
</dbReference>
<dbReference type="Gene3D" id="1.10.8.60">
    <property type="match status" value="1"/>
</dbReference>